<protein>
    <recommendedName>
        <fullName evidence="5">Type II secretion system protein GspF domain-containing protein</fullName>
    </recommendedName>
</protein>
<proteinExistence type="predicted"/>
<comment type="caution">
    <text evidence="3">The sequence shown here is derived from an EMBL/GenBank/DDBJ whole genome shotgun (WGS) entry which is preliminary data.</text>
</comment>
<feature type="transmembrane region" description="Helical" evidence="2">
    <location>
        <begin position="265"/>
        <end position="285"/>
    </location>
</feature>
<keyword evidence="4" id="KW-1185">Reference proteome</keyword>
<accession>A0ABV6KRZ8</accession>
<evidence type="ECO:0000313" key="4">
    <source>
        <dbReference type="Proteomes" id="UP001589738"/>
    </source>
</evidence>
<keyword evidence="1" id="KW-0175">Coiled coil</keyword>
<feature type="coiled-coil region" evidence="1">
    <location>
        <begin position="234"/>
        <end position="261"/>
    </location>
</feature>
<organism evidence="3 4">
    <name type="scientific">Robertmurraya beringensis</name>
    <dbReference type="NCBI Taxonomy" id="641660"/>
    <lineage>
        <taxon>Bacteria</taxon>
        <taxon>Bacillati</taxon>
        <taxon>Bacillota</taxon>
        <taxon>Bacilli</taxon>
        <taxon>Bacillales</taxon>
        <taxon>Bacillaceae</taxon>
        <taxon>Robertmurraya</taxon>
    </lineage>
</organism>
<evidence type="ECO:0000256" key="2">
    <source>
        <dbReference type="SAM" id="Phobius"/>
    </source>
</evidence>
<sequence length="326" mass="37830">MDSLITWFWQVGVSFFLYALLLGITLWTSKNIMLAPLKDKYAQWNYRYRIRKIQSKSTISNAEYNNRFLKHLHLLIRTTREEKSDFDVTAFLALSGLLVISVGLFILITFGDILVAVIFGFLLSLIPYLFLRMRLSNIRFVMGQEFLTLVQELTQNYNAMHYDMYHALNETQKTIKSPVLRKVLVKLISDLQVSRNEQELKETIKVFTYTAGTSWSKRLGSIILKSYLYNEKVLNALMVLNKQMEETAEMLEEEHSQTLDSVYNGYLTVPVFILSLVLGYFTSGAQDWFKLQFGQSWNILLFSLSVLGVVFSLIISVFLKRPKNDL</sequence>
<evidence type="ECO:0000256" key="1">
    <source>
        <dbReference type="SAM" id="Coils"/>
    </source>
</evidence>
<feature type="transmembrane region" description="Helical" evidence="2">
    <location>
        <begin position="6"/>
        <end position="28"/>
    </location>
</feature>
<reference evidence="3 4" key="1">
    <citation type="submission" date="2024-09" db="EMBL/GenBank/DDBJ databases">
        <authorList>
            <person name="Sun Q."/>
            <person name="Mori K."/>
        </authorList>
    </citation>
    <scope>NUCLEOTIDE SEQUENCE [LARGE SCALE GENOMIC DNA]</scope>
    <source>
        <strain evidence="3 4">CGMCC 1.9126</strain>
    </source>
</reference>
<feature type="transmembrane region" description="Helical" evidence="2">
    <location>
        <begin position="86"/>
        <end position="107"/>
    </location>
</feature>
<gene>
    <name evidence="3" type="ORF">ACFFHF_12405</name>
</gene>
<evidence type="ECO:0008006" key="5">
    <source>
        <dbReference type="Google" id="ProtNLM"/>
    </source>
</evidence>
<feature type="transmembrane region" description="Helical" evidence="2">
    <location>
        <begin position="297"/>
        <end position="319"/>
    </location>
</feature>
<dbReference type="EMBL" id="JBHLUU010000084">
    <property type="protein sequence ID" value="MFC0476039.1"/>
    <property type="molecule type" value="Genomic_DNA"/>
</dbReference>
<feature type="transmembrane region" description="Helical" evidence="2">
    <location>
        <begin position="113"/>
        <end position="131"/>
    </location>
</feature>
<dbReference type="RefSeq" id="WP_160548334.1">
    <property type="nucleotide sequence ID" value="NZ_JBHLUU010000084.1"/>
</dbReference>
<keyword evidence="2" id="KW-0472">Membrane</keyword>
<keyword evidence="2" id="KW-0812">Transmembrane</keyword>
<keyword evidence="2" id="KW-1133">Transmembrane helix</keyword>
<dbReference type="Proteomes" id="UP001589738">
    <property type="component" value="Unassembled WGS sequence"/>
</dbReference>
<name>A0ABV6KRZ8_9BACI</name>
<evidence type="ECO:0000313" key="3">
    <source>
        <dbReference type="EMBL" id="MFC0476039.1"/>
    </source>
</evidence>